<dbReference type="EMBL" id="CAJOBD010001562">
    <property type="protein sequence ID" value="CAF3812182.1"/>
    <property type="molecule type" value="Genomic_DNA"/>
</dbReference>
<reference evidence="1" key="1">
    <citation type="submission" date="2021-02" db="EMBL/GenBank/DDBJ databases">
        <authorList>
            <person name="Nowell W R."/>
        </authorList>
    </citation>
    <scope>NUCLEOTIDE SEQUENCE</scope>
</reference>
<comment type="caution">
    <text evidence="1">The sequence shown here is derived from an EMBL/GenBank/DDBJ whole genome shotgun (WGS) entry which is preliminary data.</text>
</comment>
<evidence type="ECO:0000313" key="2">
    <source>
        <dbReference type="EMBL" id="CAF3812182.1"/>
    </source>
</evidence>
<gene>
    <name evidence="2" type="ORF">JBS370_LOCUS15933</name>
    <name evidence="1" type="ORF">ZHD862_LOCUS37957</name>
</gene>
<accession>A0A815U067</accession>
<protein>
    <submittedName>
        <fullName evidence="1">Uncharacterized protein</fullName>
    </submittedName>
</protein>
<dbReference type="AlphaFoldDB" id="A0A815U067"/>
<organism evidence="1 3">
    <name type="scientific">Rotaria sordida</name>
    <dbReference type="NCBI Taxonomy" id="392033"/>
    <lineage>
        <taxon>Eukaryota</taxon>
        <taxon>Metazoa</taxon>
        <taxon>Spiralia</taxon>
        <taxon>Gnathifera</taxon>
        <taxon>Rotifera</taxon>
        <taxon>Eurotatoria</taxon>
        <taxon>Bdelloidea</taxon>
        <taxon>Philodinida</taxon>
        <taxon>Philodinidae</taxon>
        <taxon>Rotaria</taxon>
    </lineage>
</organism>
<sequence length="142" mass="16893">MYPPESNDQQTSQTPPATTQIITLIAPIITSTNITNNYQYELSDINEDELIELLRPKSNRKEDAPYQSNYQQDELIVTTTQEINEFNLNEKQLQQQSSNTQTTTIALSKFERQRRKNMKLKWKQRKRPDFQHQIKRPIYDKF</sequence>
<proteinExistence type="predicted"/>
<dbReference type="EMBL" id="CAJNOT010007829">
    <property type="protein sequence ID" value="CAF1511838.1"/>
    <property type="molecule type" value="Genomic_DNA"/>
</dbReference>
<evidence type="ECO:0000313" key="3">
    <source>
        <dbReference type="Proteomes" id="UP000663864"/>
    </source>
</evidence>
<dbReference type="Proteomes" id="UP000663864">
    <property type="component" value="Unassembled WGS sequence"/>
</dbReference>
<name>A0A815U067_9BILA</name>
<dbReference type="Proteomes" id="UP000663836">
    <property type="component" value="Unassembled WGS sequence"/>
</dbReference>
<evidence type="ECO:0000313" key="1">
    <source>
        <dbReference type="EMBL" id="CAF1511838.1"/>
    </source>
</evidence>